<dbReference type="Pfam" id="PF10978">
    <property type="entry name" value="DUF2785"/>
    <property type="match status" value="1"/>
</dbReference>
<sequence>MSEETFLLKSQLIELENKDSELINQDDLVKLVDQMLDNIGSIDSQLRDNLIFPTFVRLIDEELLNIEQYQYIFDTVLDEKHLFYNIGEKNTDSVFTRSFSSLIVAAILHKDNQLGFLSEECFNYAVCRSISYLKSEQDTRGLVEVKGWAHSVAHGADLLVALVRHPKFENGHSDKILNTIHNCLFKDATYIDEEDERLVFVIEALIEKEFDQKKLGHWAEGVLSDLEYIYANEGFSNRYFRIKFNITNFLKSLYFINGFKNEKFHLGELINQSLKILHQKLYDGNEVRN</sequence>
<reference evidence="1" key="1">
    <citation type="submission" date="2023-07" db="EMBL/GenBank/DDBJ databases">
        <title>Ureibacillus sp. isolated from freshwater well.</title>
        <authorList>
            <person name="Kirdat K."/>
            <person name="Bhatt A."/>
            <person name="Teware R."/>
            <person name="Bhavsar Y."/>
            <person name="Yadav A."/>
        </authorList>
    </citation>
    <scope>NUCLEOTIDE SEQUENCE</scope>
    <source>
        <strain evidence="1">BA0131</strain>
    </source>
</reference>
<comment type="caution">
    <text evidence="1">The sequence shown here is derived from an EMBL/GenBank/DDBJ whole genome shotgun (WGS) entry which is preliminary data.</text>
</comment>
<dbReference type="EMBL" id="JAUHTQ010000002">
    <property type="protein sequence ID" value="MDN4492616.1"/>
    <property type="molecule type" value="Genomic_DNA"/>
</dbReference>
<accession>A0ABT8GMT7</accession>
<organism evidence="1 2">
    <name type="scientific">Ureibacillus aquaedulcis</name>
    <dbReference type="NCBI Taxonomy" id="3058421"/>
    <lineage>
        <taxon>Bacteria</taxon>
        <taxon>Bacillati</taxon>
        <taxon>Bacillota</taxon>
        <taxon>Bacilli</taxon>
        <taxon>Bacillales</taxon>
        <taxon>Caryophanaceae</taxon>
        <taxon>Ureibacillus</taxon>
    </lineage>
</organism>
<dbReference type="RefSeq" id="WP_301136740.1">
    <property type="nucleotide sequence ID" value="NZ_JAUHTQ010000002.1"/>
</dbReference>
<name>A0ABT8GMT7_9BACL</name>
<dbReference type="Proteomes" id="UP001172743">
    <property type="component" value="Unassembled WGS sequence"/>
</dbReference>
<dbReference type="InterPro" id="IPR021247">
    <property type="entry name" value="DUF2785"/>
</dbReference>
<evidence type="ECO:0000313" key="2">
    <source>
        <dbReference type="Proteomes" id="UP001172743"/>
    </source>
</evidence>
<gene>
    <name evidence="1" type="ORF">QYB95_03605</name>
</gene>
<evidence type="ECO:0000313" key="1">
    <source>
        <dbReference type="EMBL" id="MDN4492616.1"/>
    </source>
</evidence>
<protein>
    <submittedName>
        <fullName evidence="1">DUF2785 domain-containing protein</fullName>
    </submittedName>
</protein>
<proteinExistence type="predicted"/>
<keyword evidence="2" id="KW-1185">Reference proteome</keyword>